<comment type="caution">
    <text evidence="2">The sequence shown here is derived from an EMBL/GenBank/DDBJ whole genome shotgun (WGS) entry which is preliminary data.</text>
</comment>
<dbReference type="AlphaFoldDB" id="A0A9P7AXN9"/>
<reference evidence="2" key="1">
    <citation type="journal article" date="2020" name="New Phytol.">
        <title>Comparative genomics reveals dynamic genome evolution in host specialist ectomycorrhizal fungi.</title>
        <authorList>
            <person name="Lofgren L.A."/>
            <person name="Nguyen N.H."/>
            <person name="Vilgalys R."/>
            <person name="Ruytinx J."/>
            <person name="Liao H.L."/>
            <person name="Branco S."/>
            <person name="Kuo A."/>
            <person name="LaButti K."/>
            <person name="Lipzen A."/>
            <person name="Andreopoulos W."/>
            <person name="Pangilinan J."/>
            <person name="Riley R."/>
            <person name="Hundley H."/>
            <person name="Na H."/>
            <person name="Barry K."/>
            <person name="Grigoriev I.V."/>
            <person name="Stajich J.E."/>
            <person name="Kennedy P.G."/>
        </authorList>
    </citation>
    <scope>NUCLEOTIDE SEQUENCE</scope>
    <source>
        <strain evidence="2">S12</strain>
    </source>
</reference>
<protein>
    <submittedName>
        <fullName evidence="2">Uncharacterized protein</fullName>
    </submittedName>
</protein>
<evidence type="ECO:0000313" key="2">
    <source>
        <dbReference type="EMBL" id="KAG1796686.1"/>
    </source>
</evidence>
<organism evidence="2 3">
    <name type="scientific">Suillus plorans</name>
    <dbReference type="NCBI Taxonomy" id="116603"/>
    <lineage>
        <taxon>Eukaryota</taxon>
        <taxon>Fungi</taxon>
        <taxon>Dikarya</taxon>
        <taxon>Basidiomycota</taxon>
        <taxon>Agaricomycotina</taxon>
        <taxon>Agaricomycetes</taxon>
        <taxon>Agaricomycetidae</taxon>
        <taxon>Boletales</taxon>
        <taxon>Suillineae</taxon>
        <taxon>Suillaceae</taxon>
        <taxon>Suillus</taxon>
    </lineage>
</organism>
<dbReference type="SUPFAM" id="SSF53098">
    <property type="entry name" value="Ribonuclease H-like"/>
    <property type="match status" value="1"/>
</dbReference>
<dbReference type="Proteomes" id="UP000719766">
    <property type="component" value="Unassembled WGS sequence"/>
</dbReference>
<proteinExistence type="predicted"/>
<name>A0A9P7AXN9_9AGAM</name>
<evidence type="ECO:0000313" key="3">
    <source>
        <dbReference type="Proteomes" id="UP000719766"/>
    </source>
</evidence>
<evidence type="ECO:0000256" key="1">
    <source>
        <dbReference type="SAM" id="Coils"/>
    </source>
</evidence>
<dbReference type="GeneID" id="64603359"/>
<sequence length="290" mass="33075">MQVSCKTRLLLLDIHQIIEVPHAAQELLASERTPTLSMALPAYELLQTKWTELKGTIWELAHYIGIGLDKLTNYIHQARKTRIYALAMTINPSLKLEWMKVHWDENDVRKAREWTLEAMTSYRTAMRLERERVPTPCISALQLPYSADSSTSVAARSLMAGFGRLTKINTSVRRSTTSLSTTTLTAAPNRSLTFGQSTPTLTLEEQAQRDLEEDRKDAEREMQRYEEAALLDATAERTADIVRFWEQKEHIFPLLFRPVSRNAIDELMAAGKLDELAQLLVNENENQSLS</sequence>
<gene>
    <name evidence="2" type="ORF">HD556DRAFT_1535349</name>
</gene>
<accession>A0A9P7AXN9</accession>
<keyword evidence="3" id="KW-1185">Reference proteome</keyword>
<keyword evidence="1" id="KW-0175">Coiled coil</keyword>
<dbReference type="EMBL" id="JABBWE010000018">
    <property type="protein sequence ID" value="KAG1796686.1"/>
    <property type="molecule type" value="Genomic_DNA"/>
</dbReference>
<dbReference type="RefSeq" id="XP_041162043.1">
    <property type="nucleotide sequence ID" value="XM_041309595.1"/>
</dbReference>
<dbReference type="OrthoDB" id="3172935at2759"/>
<feature type="coiled-coil region" evidence="1">
    <location>
        <begin position="201"/>
        <end position="228"/>
    </location>
</feature>
<dbReference type="InterPro" id="IPR012337">
    <property type="entry name" value="RNaseH-like_sf"/>
</dbReference>